<organism evidence="2 3">
    <name type="scientific">Pseudohoeflea coraliihabitans</name>
    <dbReference type="NCBI Taxonomy" id="2860393"/>
    <lineage>
        <taxon>Bacteria</taxon>
        <taxon>Pseudomonadati</taxon>
        <taxon>Pseudomonadota</taxon>
        <taxon>Alphaproteobacteria</taxon>
        <taxon>Hyphomicrobiales</taxon>
        <taxon>Rhizobiaceae</taxon>
        <taxon>Pseudohoeflea</taxon>
    </lineage>
</organism>
<proteinExistence type="predicted"/>
<keyword evidence="3" id="KW-1185">Reference proteome</keyword>
<dbReference type="CDD" id="cd08566">
    <property type="entry name" value="GDPD_AtGDE_like"/>
    <property type="match status" value="1"/>
</dbReference>
<reference evidence="2" key="1">
    <citation type="submission" date="2021-07" db="EMBL/GenBank/DDBJ databases">
        <title>Pseudohoeflea marina sp. nov. a polyhydroxyalcanoate-producing bacterium.</title>
        <authorList>
            <person name="Zheng W."/>
            <person name="Yu S."/>
            <person name="Huang Y."/>
        </authorList>
    </citation>
    <scope>NUCLEOTIDE SEQUENCE</scope>
    <source>
        <strain evidence="2">DP4N28-3</strain>
    </source>
</reference>
<accession>A0ABS6WS91</accession>
<dbReference type="Pfam" id="PF03009">
    <property type="entry name" value="GDPD"/>
    <property type="match status" value="1"/>
</dbReference>
<dbReference type="EMBL" id="JAHWQX010000003">
    <property type="protein sequence ID" value="MBW3097950.1"/>
    <property type="molecule type" value="Genomic_DNA"/>
</dbReference>
<evidence type="ECO:0000313" key="2">
    <source>
        <dbReference type="EMBL" id="MBW3097950.1"/>
    </source>
</evidence>
<evidence type="ECO:0000313" key="3">
    <source>
        <dbReference type="Proteomes" id="UP001430804"/>
    </source>
</evidence>
<protein>
    <submittedName>
        <fullName evidence="2">Glycerophosphodiester phosphodiesterase family protein</fullName>
    </submittedName>
</protein>
<comment type="caution">
    <text evidence="2">The sequence shown here is derived from an EMBL/GenBank/DDBJ whole genome shotgun (WGS) entry which is preliminary data.</text>
</comment>
<dbReference type="PANTHER" id="PTHR46320">
    <property type="entry name" value="GLYCEROPHOSPHODIESTER PHOSPHODIESTERASE 1"/>
    <property type="match status" value="1"/>
</dbReference>
<dbReference type="InterPro" id="IPR030395">
    <property type="entry name" value="GP_PDE_dom"/>
</dbReference>
<dbReference type="Proteomes" id="UP001430804">
    <property type="component" value="Unassembled WGS sequence"/>
</dbReference>
<sequence length="281" mass="32300">MTLQNLHDFHRDPHWCCAIVAHRGVWRDSSENSVASVEAAIASDLQFVEIDVRRSRDGKLICFHDETLDRMTAMTGPVDLHDWRTLSSTALKYADGGPAAELSPHTIPALEHILEAARERIYIDLDIKHEYLLDDTVAAIQALDMGRQIILKIEIHRSEDFDRCERMARDTGFIFKPVVMVTAGNLDWMLSELERRAFPVVEALFETWEQIEAVVPRMRKHGTDVFLNSLDGIAGDVLKDRDAMMDPQKVWRRAIELGVRLIQTDRPRTLYASLQNNWRRD</sequence>
<evidence type="ECO:0000259" key="1">
    <source>
        <dbReference type="PROSITE" id="PS51704"/>
    </source>
</evidence>
<dbReference type="PANTHER" id="PTHR46320:SF1">
    <property type="entry name" value="GLYCEROPHOSPHODIESTER PHOSPHODIESTERASE 1"/>
    <property type="match status" value="1"/>
</dbReference>
<feature type="domain" description="GP-PDE" evidence="1">
    <location>
        <begin position="17"/>
        <end position="274"/>
    </location>
</feature>
<dbReference type="PROSITE" id="PS51704">
    <property type="entry name" value="GP_PDE"/>
    <property type="match status" value="1"/>
</dbReference>
<gene>
    <name evidence="2" type="ORF">KY465_11725</name>
</gene>
<dbReference type="RefSeq" id="WP_219201899.1">
    <property type="nucleotide sequence ID" value="NZ_JAHWQX010000003.1"/>
</dbReference>
<name>A0ABS6WS91_9HYPH</name>